<dbReference type="Proteomes" id="UP001338125">
    <property type="component" value="Unassembled WGS sequence"/>
</dbReference>
<accession>A0ABR0SCT5</accession>
<gene>
    <name evidence="1" type="ORF">PT974_08245</name>
</gene>
<protein>
    <submittedName>
        <fullName evidence="1">Uncharacterized protein</fullName>
    </submittedName>
</protein>
<proteinExistence type="predicted"/>
<sequence>MSDTGRSEGRDFSLINLDDQTPIQQLRSILRAVANGIATTNRNLEQVAEVVRSTPQHTDRAAELLRGVEHTVELMAGLMQIVNDVCNLLESNGALATDNHALEFRVEEEEQ</sequence>
<organism evidence="1 2">
    <name type="scientific">Cladobotryum mycophilum</name>
    <dbReference type="NCBI Taxonomy" id="491253"/>
    <lineage>
        <taxon>Eukaryota</taxon>
        <taxon>Fungi</taxon>
        <taxon>Dikarya</taxon>
        <taxon>Ascomycota</taxon>
        <taxon>Pezizomycotina</taxon>
        <taxon>Sordariomycetes</taxon>
        <taxon>Hypocreomycetidae</taxon>
        <taxon>Hypocreales</taxon>
        <taxon>Hypocreaceae</taxon>
        <taxon>Cladobotryum</taxon>
    </lineage>
</organism>
<dbReference type="EMBL" id="JAVFKD010000014">
    <property type="protein sequence ID" value="KAK5989982.1"/>
    <property type="molecule type" value="Genomic_DNA"/>
</dbReference>
<keyword evidence="2" id="KW-1185">Reference proteome</keyword>
<comment type="caution">
    <text evidence="1">The sequence shown here is derived from an EMBL/GenBank/DDBJ whole genome shotgun (WGS) entry which is preliminary data.</text>
</comment>
<evidence type="ECO:0000313" key="2">
    <source>
        <dbReference type="Proteomes" id="UP001338125"/>
    </source>
</evidence>
<name>A0ABR0SCT5_9HYPO</name>
<evidence type="ECO:0000313" key="1">
    <source>
        <dbReference type="EMBL" id="KAK5989982.1"/>
    </source>
</evidence>
<reference evidence="1 2" key="1">
    <citation type="submission" date="2024-01" db="EMBL/GenBank/DDBJ databases">
        <title>Complete genome of Cladobotryum mycophilum ATHUM6906.</title>
        <authorList>
            <person name="Christinaki A.C."/>
            <person name="Myridakis A.I."/>
            <person name="Kouvelis V.N."/>
        </authorList>
    </citation>
    <scope>NUCLEOTIDE SEQUENCE [LARGE SCALE GENOMIC DNA]</scope>
    <source>
        <strain evidence="1 2">ATHUM6906</strain>
    </source>
</reference>